<evidence type="ECO:0000256" key="2">
    <source>
        <dbReference type="ARBA" id="ARBA00022490"/>
    </source>
</evidence>
<reference evidence="12" key="2">
    <citation type="submission" date="2025-08" db="UniProtKB">
        <authorList>
            <consortium name="Ensembl"/>
        </authorList>
    </citation>
    <scope>IDENTIFICATION</scope>
</reference>
<gene>
    <name evidence="12" type="primary">CYB5D1</name>
    <name evidence="12" type="synonym">LOC114647611</name>
</gene>
<dbReference type="PANTHER" id="PTHR21281">
    <property type="entry name" value="CYTOCHROME B5 DOMAIN-CONTAINING PROTEIN 1"/>
    <property type="match status" value="1"/>
</dbReference>
<evidence type="ECO:0000256" key="6">
    <source>
        <dbReference type="ARBA" id="ARBA00023212"/>
    </source>
</evidence>
<dbReference type="OrthoDB" id="260091at2759"/>
<dbReference type="GO" id="GO:0046872">
    <property type="term" value="F:metal ion binding"/>
    <property type="evidence" value="ECO:0007669"/>
    <property type="project" value="UniProtKB-KW"/>
</dbReference>
<keyword evidence="6" id="KW-0206">Cytoskeleton</keyword>
<evidence type="ECO:0000313" key="13">
    <source>
        <dbReference type="Proteomes" id="UP000694620"/>
    </source>
</evidence>
<evidence type="ECO:0000313" key="12">
    <source>
        <dbReference type="Ensembl" id="ENSECRP00000014940.1"/>
    </source>
</evidence>
<evidence type="ECO:0000256" key="3">
    <source>
        <dbReference type="ARBA" id="ARBA00022617"/>
    </source>
</evidence>
<evidence type="ECO:0000259" key="11">
    <source>
        <dbReference type="PROSITE" id="PS50255"/>
    </source>
</evidence>
<dbReference type="AlphaFoldDB" id="A0A8C4SCY7"/>
<accession>A0A8C4SCY7</accession>
<dbReference type="SMART" id="SM01117">
    <property type="entry name" value="Cyt-b5"/>
    <property type="match status" value="1"/>
</dbReference>
<organism evidence="12 13">
    <name type="scientific">Erpetoichthys calabaricus</name>
    <name type="common">Rope fish</name>
    <name type="synonym">Calamoichthys calabaricus</name>
    <dbReference type="NCBI Taxonomy" id="27687"/>
    <lineage>
        <taxon>Eukaryota</taxon>
        <taxon>Metazoa</taxon>
        <taxon>Chordata</taxon>
        <taxon>Craniata</taxon>
        <taxon>Vertebrata</taxon>
        <taxon>Euteleostomi</taxon>
        <taxon>Actinopterygii</taxon>
        <taxon>Polypteriformes</taxon>
        <taxon>Polypteridae</taxon>
        <taxon>Erpetoichthys</taxon>
    </lineage>
</organism>
<evidence type="ECO:0000256" key="1">
    <source>
        <dbReference type="ARBA" id="ARBA00004430"/>
    </source>
</evidence>
<dbReference type="GO" id="GO:0003341">
    <property type="term" value="P:cilium movement"/>
    <property type="evidence" value="ECO:0007669"/>
    <property type="project" value="TreeGrafter"/>
</dbReference>
<dbReference type="PANTHER" id="PTHR21281:SF0">
    <property type="entry name" value="CYTOCHROME B5 DOMAIN-CONTAINING PROTEIN 1"/>
    <property type="match status" value="1"/>
</dbReference>
<evidence type="ECO:0000256" key="7">
    <source>
        <dbReference type="ARBA" id="ARBA00023273"/>
    </source>
</evidence>
<evidence type="ECO:0000256" key="9">
    <source>
        <dbReference type="ARBA" id="ARBA00040649"/>
    </source>
</evidence>
<dbReference type="InterPro" id="IPR052320">
    <property type="entry name" value="Cytochrome_b5_domain"/>
</dbReference>
<keyword evidence="2" id="KW-0963">Cytoplasm</keyword>
<comment type="similarity">
    <text evidence="8">Belongs to the cytochrome b5 family.</text>
</comment>
<reference evidence="12" key="3">
    <citation type="submission" date="2025-09" db="UniProtKB">
        <authorList>
            <consortium name="Ensembl"/>
        </authorList>
    </citation>
    <scope>IDENTIFICATION</scope>
</reference>
<dbReference type="InterPro" id="IPR036400">
    <property type="entry name" value="Cyt_B5-like_heme/steroid_sf"/>
</dbReference>
<dbReference type="PROSITE" id="PS50255">
    <property type="entry name" value="CYTOCHROME_B5_2"/>
    <property type="match status" value="1"/>
</dbReference>
<evidence type="ECO:0000256" key="8">
    <source>
        <dbReference type="ARBA" id="ARBA00038168"/>
    </source>
</evidence>
<dbReference type="Pfam" id="PF00173">
    <property type="entry name" value="Cyt-b5"/>
    <property type="match status" value="1"/>
</dbReference>
<sequence length="215" mass="25389">MGRPKYFTPNEVSRHNCLNDLWVSYLGEVYDLTPLLKENKGNVSLKPIIESAGKDISHWFNQKSKDIRTHIDPMTGCKKYYIPNGRLLHVPPPYPRTDWATDFGCPWWKDNQYYIGKLSAKTRYIRIINTLTSQEQTIEVCSEENMMEILERYLKYNAHAASYTWKYNSVNLDMSQTLAENGVEDEDEEFYTLHMDRDRWTPAIHLYFNDDLTEL</sequence>
<name>A0A8C4SCY7_ERPCA</name>
<dbReference type="Proteomes" id="UP000694620">
    <property type="component" value="Chromosome 3"/>
</dbReference>
<proteinExistence type="inferred from homology"/>
<dbReference type="GeneTree" id="ENSGT00440000037582"/>
<evidence type="ECO:0000256" key="4">
    <source>
        <dbReference type="ARBA" id="ARBA00022723"/>
    </source>
</evidence>
<dbReference type="Ensembl" id="ENSECRT00000015202.1">
    <property type="protein sequence ID" value="ENSECRP00000014940.1"/>
    <property type="gene ID" value="ENSECRG00000009967.1"/>
</dbReference>
<dbReference type="InterPro" id="IPR001199">
    <property type="entry name" value="Cyt_B5-like_heme/steroid-bd"/>
</dbReference>
<keyword evidence="4" id="KW-0479">Metal-binding</keyword>
<keyword evidence="3" id="KW-0349">Heme</keyword>
<comment type="subcellular location">
    <subcellularLocation>
        <location evidence="1">Cytoplasm</location>
        <location evidence="1">Cytoskeleton</location>
        <location evidence="1">Cilium axoneme</location>
    </subcellularLocation>
</comment>
<dbReference type="GO" id="GO:0005930">
    <property type="term" value="C:axoneme"/>
    <property type="evidence" value="ECO:0007669"/>
    <property type="project" value="UniProtKB-SubCell"/>
</dbReference>
<protein>
    <recommendedName>
        <fullName evidence="9">Cytochrome b5 domain-containing protein 1</fullName>
    </recommendedName>
</protein>
<keyword evidence="7" id="KW-0966">Cell projection</keyword>
<dbReference type="Gene3D" id="3.10.120.10">
    <property type="entry name" value="Cytochrome b5-like heme/steroid binding domain"/>
    <property type="match status" value="1"/>
</dbReference>
<dbReference type="SUPFAM" id="SSF55856">
    <property type="entry name" value="Cytochrome b5-like heme/steroid binding domain"/>
    <property type="match status" value="1"/>
</dbReference>
<comment type="function">
    <text evidence="10">Radial spoke stalk protein that binds heme under oxidizing conditions. Required for the coordinated beating of multiple cilia maybe by functioning in a redox signaling pathway.</text>
</comment>
<keyword evidence="5" id="KW-0408">Iron</keyword>
<reference evidence="12" key="1">
    <citation type="submission" date="2021-06" db="EMBL/GenBank/DDBJ databases">
        <authorList>
            <consortium name="Wellcome Sanger Institute Data Sharing"/>
        </authorList>
    </citation>
    <scope>NUCLEOTIDE SEQUENCE [LARGE SCALE GENOMIC DNA]</scope>
</reference>
<evidence type="ECO:0000256" key="5">
    <source>
        <dbReference type="ARBA" id="ARBA00023004"/>
    </source>
</evidence>
<keyword evidence="13" id="KW-1185">Reference proteome</keyword>
<evidence type="ECO:0000256" key="10">
    <source>
        <dbReference type="ARBA" id="ARBA00046139"/>
    </source>
</evidence>
<feature type="domain" description="Cytochrome b5 heme-binding" evidence="11">
    <location>
        <begin position="4"/>
        <end position="119"/>
    </location>
</feature>